<sequence>MLKLMFLSAESAPWEMQRMQSARELLVLKSNLLPKEVLELDVLCETMKAMTRASQGFQNLTTLTLLMCGQGASQDDITRAEYIQHWMSTLMLGAPRHTKRVARPSRYISVTCLNNVKLCTVGGAFRNHERFIKTDDDSDDNYWPSRAAYPELYG</sequence>
<organism evidence="1 2">
    <name type="scientific">Coccomyxa viridis</name>
    <dbReference type="NCBI Taxonomy" id="1274662"/>
    <lineage>
        <taxon>Eukaryota</taxon>
        <taxon>Viridiplantae</taxon>
        <taxon>Chlorophyta</taxon>
        <taxon>core chlorophytes</taxon>
        <taxon>Trebouxiophyceae</taxon>
        <taxon>Trebouxiophyceae incertae sedis</taxon>
        <taxon>Coccomyxaceae</taxon>
        <taxon>Coccomyxa</taxon>
    </lineage>
</organism>
<comment type="caution">
    <text evidence="1">The sequence shown here is derived from an EMBL/GenBank/DDBJ whole genome shotgun (WGS) entry which is preliminary data.</text>
</comment>
<protein>
    <submittedName>
        <fullName evidence="1">G8380 protein</fullName>
    </submittedName>
</protein>
<evidence type="ECO:0000313" key="2">
    <source>
        <dbReference type="Proteomes" id="UP001497392"/>
    </source>
</evidence>
<reference evidence="1 2" key="1">
    <citation type="submission" date="2024-06" db="EMBL/GenBank/DDBJ databases">
        <authorList>
            <person name="Kraege A."/>
            <person name="Thomma B."/>
        </authorList>
    </citation>
    <scope>NUCLEOTIDE SEQUENCE [LARGE SCALE GENOMIC DNA]</scope>
</reference>
<keyword evidence="2" id="KW-1185">Reference proteome</keyword>
<name>A0ABP1G4Q6_9CHLO</name>
<gene>
    <name evidence="1" type="primary">g8380</name>
    <name evidence="1" type="ORF">VP750_LOCUS7206</name>
</gene>
<proteinExistence type="predicted"/>
<dbReference type="Proteomes" id="UP001497392">
    <property type="component" value="Unassembled WGS sequence"/>
</dbReference>
<accession>A0ABP1G4Q6</accession>
<evidence type="ECO:0000313" key="1">
    <source>
        <dbReference type="EMBL" id="CAL5225547.1"/>
    </source>
</evidence>
<dbReference type="EMBL" id="CAXHTA020000012">
    <property type="protein sequence ID" value="CAL5225547.1"/>
    <property type="molecule type" value="Genomic_DNA"/>
</dbReference>